<organism evidence="4">
    <name type="scientific">Brugia timori</name>
    <dbReference type="NCBI Taxonomy" id="42155"/>
    <lineage>
        <taxon>Eukaryota</taxon>
        <taxon>Metazoa</taxon>
        <taxon>Ecdysozoa</taxon>
        <taxon>Nematoda</taxon>
        <taxon>Chromadorea</taxon>
        <taxon>Rhabditida</taxon>
        <taxon>Spirurina</taxon>
        <taxon>Spiruromorpha</taxon>
        <taxon>Filarioidea</taxon>
        <taxon>Onchocercidae</taxon>
        <taxon>Brugia</taxon>
    </lineage>
</organism>
<dbReference type="STRING" id="42155.A0A0R3QSP3"/>
<evidence type="ECO:0000259" key="1">
    <source>
        <dbReference type="Pfam" id="PF08398"/>
    </source>
</evidence>
<dbReference type="EMBL" id="UZAG01016589">
    <property type="protein sequence ID" value="VDO29408.1"/>
    <property type="molecule type" value="Genomic_DNA"/>
</dbReference>
<evidence type="ECO:0000313" key="2">
    <source>
        <dbReference type="EMBL" id="VDO29408.1"/>
    </source>
</evidence>
<sequence length="218" mass="24055">MFLANLYLNKDKLENIIDELPFEAHWPGYHYLGPGTKLKERLKEGDEGINPLDKAAKQHDIAYASSSNINDRLEADKILENQAWNRVTSNDAPFFQEKVPAYITTNLMKVKRMAGAGISGKKLKKSIKPGKVKNLSFSKLLQTAKENIHPDQSLQDNTSRMLAALRKLKKNKRITNVKRIIAIPQQGGALSLLPILGALNTLSKVGKSVGAVVSAIAT</sequence>
<proteinExistence type="predicted"/>
<dbReference type="Pfam" id="PF08398">
    <property type="entry name" value="Phospholip_A2_4"/>
    <property type="match status" value="1"/>
</dbReference>
<protein>
    <submittedName>
        <fullName evidence="4">Phospholip_A2_4 domain-containing protein</fullName>
    </submittedName>
</protein>
<dbReference type="GO" id="GO:0005198">
    <property type="term" value="F:structural molecule activity"/>
    <property type="evidence" value="ECO:0007669"/>
    <property type="project" value="InterPro"/>
</dbReference>
<dbReference type="WBParaSite" id="BTMF_0001074501-mRNA-1">
    <property type="protein sequence ID" value="BTMF_0001074501-mRNA-1"/>
    <property type="gene ID" value="BTMF_0001074501"/>
</dbReference>
<dbReference type="InterPro" id="IPR013607">
    <property type="entry name" value="Phospholipase_A2-like"/>
</dbReference>
<evidence type="ECO:0000313" key="3">
    <source>
        <dbReference type="Proteomes" id="UP000280834"/>
    </source>
</evidence>
<accession>A0A0R3QSP3</accession>
<reference evidence="4" key="1">
    <citation type="submission" date="2017-02" db="UniProtKB">
        <authorList>
            <consortium name="WormBaseParasite"/>
        </authorList>
    </citation>
    <scope>IDENTIFICATION</scope>
</reference>
<feature type="domain" description="Phospholipase A2-like" evidence="1">
    <location>
        <begin position="24"/>
        <end position="81"/>
    </location>
</feature>
<keyword evidence="3" id="KW-1185">Reference proteome</keyword>
<dbReference type="AlphaFoldDB" id="A0A0R3QSP3"/>
<evidence type="ECO:0000313" key="4">
    <source>
        <dbReference type="WBParaSite" id="BTMF_0001074501-mRNA-1"/>
    </source>
</evidence>
<dbReference type="Proteomes" id="UP000280834">
    <property type="component" value="Unassembled WGS sequence"/>
</dbReference>
<name>A0A0R3QSP3_9BILA</name>
<reference evidence="2 3" key="2">
    <citation type="submission" date="2018-11" db="EMBL/GenBank/DDBJ databases">
        <authorList>
            <consortium name="Pathogen Informatics"/>
        </authorList>
    </citation>
    <scope>NUCLEOTIDE SEQUENCE [LARGE SCALE GENOMIC DNA]</scope>
</reference>
<gene>
    <name evidence="2" type="ORF">BTMF_LOCUS8781</name>
</gene>